<accession>A0A9P6KDX4</accession>
<feature type="compositionally biased region" description="Acidic residues" evidence="11">
    <location>
        <begin position="35"/>
        <end position="46"/>
    </location>
</feature>
<gene>
    <name evidence="14" type="primary">BUR1</name>
    <name evidence="14" type="ORF">BGW38_001950</name>
</gene>
<evidence type="ECO:0000256" key="6">
    <source>
        <dbReference type="ARBA" id="ARBA00022741"/>
    </source>
</evidence>
<dbReference type="InterPro" id="IPR011009">
    <property type="entry name" value="Kinase-like_dom_sf"/>
</dbReference>
<evidence type="ECO:0000256" key="10">
    <source>
        <dbReference type="ARBA" id="ARBA00049280"/>
    </source>
</evidence>
<dbReference type="SUPFAM" id="SSF56112">
    <property type="entry name" value="Protein kinase-like (PK-like)"/>
    <property type="match status" value="1"/>
</dbReference>
<dbReference type="InterPro" id="IPR000719">
    <property type="entry name" value="Prot_kinase_dom"/>
</dbReference>
<evidence type="ECO:0000256" key="9">
    <source>
        <dbReference type="ARBA" id="ARBA00023242"/>
    </source>
</evidence>
<feature type="domain" description="Protein kinase" evidence="12">
    <location>
        <begin position="358"/>
        <end position="652"/>
    </location>
</feature>
<feature type="compositionally biased region" description="Basic and acidic residues" evidence="11">
    <location>
        <begin position="673"/>
        <end position="689"/>
    </location>
</feature>
<keyword evidence="9" id="KW-0539">Nucleus</keyword>
<evidence type="ECO:0000259" key="13">
    <source>
        <dbReference type="PROSITE" id="PS51279"/>
    </source>
</evidence>
<dbReference type="EC" id="2.7.11.23" evidence="3"/>
<dbReference type="PROSITE" id="PS50011">
    <property type="entry name" value="PROTEIN_KINASE_DOM"/>
    <property type="match status" value="1"/>
</dbReference>
<dbReference type="Gene3D" id="3.30.200.20">
    <property type="entry name" value="Phosphorylase Kinase, domain 1"/>
    <property type="match status" value="1"/>
</dbReference>
<keyword evidence="15" id="KW-1185">Reference proteome</keyword>
<keyword evidence="6" id="KW-0547">Nucleotide-binding</keyword>
<dbReference type="OrthoDB" id="28397at2759"/>
<feature type="region of interest" description="Disordered" evidence="11">
    <location>
        <begin position="673"/>
        <end position="716"/>
    </location>
</feature>
<evidence type="ECO:0000256" key="1">
    <source>
        <dbReference type="ARBA" id="ARBA00004123"/>
    </source>
</evidence>
<dbReference type="InterPro" id="IPR011421">
    <property type="entry name" value="BCNT-C"/>
</dbReference>
<evidence type="ECO:0000256" key="3">
    <source>
        <dbReference type="ARBA" id="ARBA00012409"/>
    </source>
</evidence>
<dbReference type="GO" id="GO:0008353">
    <property type="term" value="F:RNA polymerase II CTD heptapeptide repeat kinase activity"/>
    <property type="evidence" value="ECO:0007669"/>
    <property type="project" value="UniProtKB-EC"/>
</dbReference>
<dbReference type="InterPro" id="IPR008271">
    <property type="entry name" value="Ser/Thr_kinase_AS"/>
</dbReference>
<feature type="compositionally biased region" description="Acidic residues" evidence="11">
    <location>
        <begin position="15"/>
        <end position="26"/>
    </location>
</feature>
<dbReference type="GO" id="GO:0005524">
    <property type="term" value="F:ATP binding"/>
    <property type="evidence" value="ECO:0007669"/>
    <property type="project" value="UniProtKB-KW"/>
</dbReference>
<keyword evidence="8" id="KW-0067">ATP-binding</keyword>
<feature type="compositionally biased region" description="Low complexity" evidence="11">
    <location>
        <begin position="189"/>
        <end position="198"/>
    </location>
</feature>
<dbReference type="Gene3D" id="1.10.510.10">
    <property type="entry name" value="Transferase(Phosphotransferase) domain 1"/>
    <property type="match status" value="1"/>
</dbReference>
<feature type="compositionally biased region" description="Polar residues" evidence="11">
    <location>
        <begin position="275"/>
        <end position="285"/>
    </location>
</feature>
<evidence type="ECO:0000313" key="15">
    <source>
        <dbReference type="Proteomes" id="UP000780801"/>
    </source>
</evidence>
<sequence>MTKPVVNPEKHNVESDSDSSDDEDYIPDDKVDIQSDNDSDSGDDNGGDDHEVDPGNGNLSTSRSGRKRKAHEDEVNSKAIFISEAQEQRIALEQASKKSKIDALWAELNAPVARPTHPQIYLEGSAAAIAASGSAGSSRTGTASVKMVTITTSYDFAGETVTVTKEVPEDSKEAKEAALKEAKKDGKKPTPTSTLSTLESKAGTVTQVEKENSGVVGSESVSATPGAVSEGEGLSVTASPLSNGDFDATTESSSDASTPSSTPSSTPASGAKYTTRPSVLDSLSTKKGPARYIRKKSNLDELAATYGVKKPAKLNTLEKSKLDWNQFVGKEGIEDELKHHNKDGYMEKVAFLQRTDERRDEELQRLKKRSEVHKARRKGSGELLALKRILMHNENEGIPITALREIKILRRLRHENVVPLQDIAVHPGSRSGRSRASVYMVFPYMDHDLSGLLNNPKVRLSVPQIKLYMKQLLEGTVYMHGQKILHRDMKAANLLISNNGTLKIADFGLARPFKPEGEDYTSKVVTRWYRPPELFLGEKKYGPAVDMWGIGCVFGEMLFGRPVLQGNSDQDQLDKIFQLCGSPTEDTMPGWSSLPGLEEKGVVYQVNRTYPRKLKDDFEPYGTLAADLMDKLLVLDPKKRLSAYAALDHDYLWVEPLPADIGSLPLYDSSHEYDRQRKHEAQQQQERHHAAAAAAGHHNPHHHPGHHAQPRHTTAG</sequence>
<comment type="caution">
    <text evidence="14">The sequence shown here is derived from an EMBL/GenBank/DDBJ whole genome shotgun (WGS) entry which is preliminary data.</text>
</comment>
<dbReference type="AlphaFoldDB" id="A0A9P6KDX4"/>
<evidence type="ECO:0000256" key="7">
    <source>
        <dbReference type="ARBA" id="ARBA00022777"/>
    </source>
</evidence>
<comment type="catalytic activity">
    <reaction evidence="10">
        <text>[DNA-directed RNA polymerase] + ATP = phospho-[DNA-directed RNA polymerase] + ADP + H(+)</text>
        <dbReference type="Rhea" id="RHEA:10216"/>
        <dbReference type="Rhea" id="RHEA-COMP:11321"/>
        <dbReference type="Rhea" id="RHEA-COMP:11322"/>
        <dbReference type="ChEBI" id="CHEBI:15378"/>
        <dbReference type="ChEBI" id="CHEBI:30616"/>
        <dbReference type="ChEBI" id="CHEBI:43176"/>
        <dbReference type="ChEBI" id="CHEBI:68546"/>
        <dbReference type="ChEBI" id="CHEBI:456216"/>
        <dbReference type="EC" id="2.7.11.23"/>
    </reaction>
</comment>
<feature type="non-terminal residue" evidence="14">
    <location>
        <position position="1"/>
    </location>
</feature>
<dbReference type="PANTHER" id="PTHR24056">
    <property type="entry name" value="CELL DIVISION PROTEIN KINASE"/>
    <property type="match status" value="1"/>
</dbReference>
<dbReference type="PROSITE" id="PS00108">
    <property type="entry name" value="PROTEIN_KINASE_ST"/>
    <property type="match status" value="1"/>
</dbReference>
<evidence type="ECO:0000256" key="8">
    <source>
        <dbReference type="ARBA" id="ARBA00022840"/>
    </source>
</evidence>
<feature type="compositionally biased region" description="Basic residues" evidence="11">
    <location>
        <begin position="698"/>
        <end position="710"/>
    </location>
</feature>
<feature type="region of interest" description="Disordered" evidence="11">
    <location>
        <begin position="166"/>
        <end position="287"/>
    </location>
</feature>
<evidence type="ECO:0000259" key="12">
    <source>
        <dbReference type="PROSITE" id="PS50011"/>
    </source>
</evidence>
<protein>
    <recommendedName>
        <fullName evidence="3">[RNA-polymerase]-subunit kinase</fullName>
        <ecNumber evidence="3">2.7.11.23</ecNumber>
    </recommendedName>
</protein>
<feature type="region of interest" description="Disordered" evidence="11">
    <location>
        <begin position="1"/>
        <end position="76"/>
    </location>
</feature>
<proteinExistence type="inferred from homology"/>
<dbReference type="EMBL" id="JAABOA010001646">
    <property type="protein sequence ID" value="KAF9581142.1"/>
    <property type="molecule type" value="Genomic_DNA"/>
</dbReference>
<evidence type="ECO:0000256" key="4">
    <source>
        <dbReference type="ARBA" id="ARBA00022527"/>
    </source>
</evidence>
<evidence type="ECO:0000256" key="5">
    <source>
        <dbReference type="ARBA" id="ARBA00022679"/>
    </source>
</evidence>
<comment type="subcellular location">
    <subcellularLocation>
        <location evidence="1">Nucleus</location>
    </subcellularLocation>
</comment>
<dbReference type="GO" id="GO:0005634">
    <property type="term" value="C:nucleus"/>
    <property type="evidence" value="ECO:0007669"/>
    <property type="project" value="UniProtKB-SubCell"/>
</dbReference>
<name>A0A9P6KDX4_9FUNG</name>
<comment type="similarity">
    <text evidence="2">Belongs to the protein kinase superfamily. CMGC Ser/Thr protein kinase family. CDC2/CDKX subfamily.</text>
</comment>
<dbReference type="Pfam" id="PF07572">
    <property type="entry name" value="BCNT"/>
    <property type="match status" value="1"/>
</dbReference>
<dbReference type="FunFam" id="1.10.510.10:FF:000415">
    <property type="entry name" value="CMGC/CDK/CRK7 protein kinase, variant"/>
    <property type="match status" value="1"/>
</dbReference>
<organism evidence="14 15">
    <name type="scientific">Lunasporangiospora selenospora</name>
    <dbReference type="NCBI Taxonomy" id="979761"/>
    <lineage>
        <taxon>Eukaryota</taxon>
        <taxon>Fungi</taxon>
        <taxon>Fungi incertae sedis</taxon>
        <taxon>Mucoromycota</taxon>
        <taxon>Mortierellomycotina</taxon>
        <taxon>Mortierellomycetes</taxon>
        <taxon>Mortierellales</taxon>
        <taxon>Mortierellaceae</taxon>
        <taxon>Lunasporangiospora</taxon>
    </lineage>
</organism>
<dbReference type="PANTHER" id="PTHR24056:SF233">
    <property type="entry name" value="CYCLIN-DEPENDENT KINASE 9"/>
    <property type="match status" value="1"/>
</dbReference>
<dbReference type="InterPro" id="IPR050108">
    <property type="entry name" value="CDK"/>
</dbReference>
<dbReference type="GO" id="GO:0004693">
    <property type="term" value="F:cyclin-dependent protein serine/threonine kinase activity"/>
    <property type="evidence" value="ECO:0007669"/>
    <property type="project" value="TreeGrafter"/>
</dbReference>
<evidence type="ECO:0000256" key="11">
    <source>
        <dbReference type="SAM" id="MobiDB-lite"/>
    </source>
</evidence>
<dbReference type="PROSITE" id="PS51279">
    <property type="entry name" value="BCNT_C"/>
    <property type="match status" value="1"/>
</dbReference>
<feature type="compositionally biased region" description="Low complexity" evidence="11">
    <location>
        <begin position="213"/>
        <end position="222"/>
    </location>
</feature>
<keyword evidence="5" id="KW-0808">Transferase</keyword>
<dbReference type="Pfam" id="PF00069">
    <property type="entry name" value="Pkinase"/>
    <property type="match status" value="1"/>
</dbReference>
<evidence type="ECO:0000256" key="2">
    <source>
        <dbReference type="ARBA" id="ARBA00006485"/>
    </source>
</evidence>
<dbReference type="Proteomes" id="UP000780801">
    <property type="component" value="Unassembled WGS sequence"/>
</dbReference>
<evidence type="ECO:0000313" key="14">
    <source>
        <dbReference type="EMBL" id="KAF9581142.1"/>
    </source>
</evidence>
<keyword evidence="7 14" id="KW-0418">Kinase</keyword>
<dbReference type="SMART" id="SM00220">
    <property type="entry name" value="S_TKc"/>
    <property type="match status" value="1"/>
</dbReference>
<reference evidence="14" key="1">
    <citation type="journal article" date="2020" name="Fungal Divers.">
        <title>Resolving the Mortierellaceae phylogeny through synthesis of multi-gene phylogenetics and phylogenomics.</title>
        <authorList>
            <person name="Vandepol N."/>
            <person name="Liber J."/>
            <person name="Desiro A."/>
            <person name="Na H."/>
            <person name="Kennedy M."/>
            <person name="Barry K."/>
            <person name="Grigoriev I.V."/>
            <person name="Miller A.N."/>
            <person name="O'Donnell K."/>
            <person name="Stajich J.E."/>
            <person name="Bonito G."/>
        </authorList>
    </citation>
    <scope>NUCLEOTIDE SEQUENCE</scope>
    <source>
        <strain evidence="14">KOD1015</strain>
    </source>
</reference>
<feature type="compositionally biased region" description="Basic and acidic residues" evidence="11">
    <location>
        <begin position="166"/>
        <end position="188"/>
    </location>
</feature>
<keyword evidence="4 14" id="KW-0723">Serine/threonine-protein kinase</keyword>
<feature type="compositionally biased region" description="Low complexity" evidence="11">
    <location>
        <begin position="249"/>
        <end position="269"/>
    </location>
</feature>
<feature type="domain" description="BCNT-C" evidence="13">
    <location>
        <begin position="293"/>
        <end position="373"/>
    </location>
</feature>